<dbReference type="GeneID" id="114865921"/>
<keyword evidence="1" id="KW-1185">Reference proteome</keyword>
<reference evidence="2" key="1">
    <citation type="submission" date="2025-08" db="UniProtKB">
        <authorList>
            <consortium name="RefSeq"/>
        </authorList>
    </citation>
    <scope>IDENTIFICATION</scope>
</reference>
<dbReference type="Pfam" id="PF02393">
    <property type="entry name" value="US22"/>
    <property type="match status" value="1"/>
</dbReference>
<dbReference type="Proteomes" id="UP000515150">
    <property type="component" value="Chromosome 11"/>
</dbReference>
<sequence length="225" mass="25102">MQTEAAAKTVERSRTDVAAVNASDSDLVLLYPRPVTRTRMGAAMSDPSLFDLLDWDQLSNADGESYLLKVEQLVSQLRGKLFVDRSGSGVDLRIAGIDDTVYSEDTEVVDSWGKFYLPQEVKMCVFAVVEGPSSTTALVLMTCEDRKMYGYDGEDLHEVASDLKELCFKGLEYPASKSYYHGEAFKDMTDDEWAEVRKGAVGKRLDKEHQKLVKAVKSQFLESLS</sequence>
<organism evidence="1 2">
    <name type="scientific">Betta splendens</name>
    <name type="common">Siamese fighting fish</name>
    <dbReference type="NCBI Taxonomy" id="158456"/>
    <lineage>
        <taxon>Eukaryota</taxon>
        <taxon>Metazoa</taxon>
        <taxon>Chordata</taxon>
        <taxon>Craniata</taxon>
        <taxon>Vertebrata</taxon>
        <taxon>Euteleostomi</taxon>
        <taxon>Actinopterygii</taxon>
        <taxon>Neopterygii</taxon>
        <taxon>Teleostei</taxon>
        <taxon>Neoteleostei</taxon>
        <taxon>Acanthomorphata</taxon>
        <taxon>Anabantaria</taxon>
        <taxon>Anabantiformes</taxon>
        <taxon>Anabantoidei</taxon>
        <taxon>Osphronemidae</taxon>
        <taxon>Betta</taxon>
    </lineage>
</organism>
<dbReference type="KEGG" id="bspl:114865921"/>
<dbReference type="OrthoDB" id="9935986at2759"/>
<evidence type="ECO:0000313" key="1">
    <source>
        <dbReference type="Proteomes" id="UP000515150"/>
    </source>
</evidence>
<dbReference type="AlphaFoldDB" id="A0A8M1HL38"/>
<protein>
    <submittedName>
        <fullName evidence="2">Uncharacterized protein LOC114865921 isoform X1</fullName>
    </submittedName>
</protein>
<proteinExistence type="predicted"/>
<name>A0A8M1HL38_BETSP</name>
<dbReference type="InterPro" id="IPR003360">
    <property type="entry name" value="US22-like"/>
</dbReference>
<gene>
    <name evidence="2" type="primary">LOC114865921</name>
</gene>
<dbReference type="RefSeq" id="XP_040928902.1">
    <property type="nucleotide sequence ID" value="XM_041072968.2"/>
</dbReference>
<accession>A0A8M1HL38</accession>
<evidence type="ECO:0000313" key="2">
    <source>
        <dbReference type="RefSeq" id="XP_040928902.1"/>
    </source>
</evidence>